<dbReference type="PATRIC" id="fig|616990.3.peg.1605"/>
<name>A0A0R2LWP6_9LACO</name>
<proteinExistence type="predicted"/>
<dbReference type="Gene3D" id="3.30.1380.20">
    <property type="entry name" value="Trafficking protein particle complex subunit 3"/>
    <property type="match status" value="1"/>
</dbReference>
<dbReference type="EMBL" id="JQCA01000038">
    <property type="protein sequence ID" value="KRO04267.1"/>
    <property type="molecule type" value="Genomic_DNA"/>
</dbReference>
<evidence type="ECO:0000313" key="1">
    <source>
        <dbReference type="EMBL" id="KRO04267.1"/>
    </source>
</evidence>
<comment type="caution">
    <text evidence="1">The sequence shown here is derived from an EMBL/GenBank/DDBJ whole genome shotgun (WGS) entry which is preliminary data.</text>
</comment>
<dbReference type="Proteomes" id="UP000051906">
    <property type="component" value="Unassembled WGS sequence"/>
</dbReference>
<protein>
    <submittedName>
        <fullName evidence="1">Hydrocarbon binding protein</fullName>
    </submittedName>
</protein>
<dbReference type="Pfam" id="PF10702">
    <property type="entry name" value="DUF2507"/>
    <property type="match status" value="1"/>
</dbReference>
<dbReference type="InterPro" id="IPR019642">
    <property type="entry name" value="DUF2507"/>
</dbReference>
<gene>
    <name evidence="1" type="ORF">IV54_GL001515</name>
</gene>
<dbReference type="InterPro" id="IPR024096">
    <property type="entry name" value="NO_sig/Golgi_transp_ligand-bd"/>
</dbReference>
<dbReference type="SUPFAM" id="SSF111126">
    <property type="entry name" value="Ligand-binding domain in the NO signalling and Golgi transport"/>
    <property type="match status" value="1"/>
</dbReference>
<evidence type="ECO:0000313" key="2">
    <source>
        <dbReference type="Proteomes" id="UP000051906"/>
    </source>
</evidence>
<dbReference type="STRING" id="616990.IV54_GL001515"/>
<sequence length="184" mass="20223">MKLESKRKKESTLVKNLYETVMGDAAGAPYLPQFILRDALLPELLGDDQGAIGYWAGKSLARKFPVGNPNDAAVFFAQAGFGTLTLEKQTAQMTRWQLAGEPVRLRLKMGAEADFTLEAGFLAEMMSQQLGVVTEAELTETPRKLRNQAVFFDVYTDPDDLIPDFDAPTPLDLVTPPATEDPQA</sequence>
<keyword evidence="2" id="KW-1185">Reference proteome</keyword>
<accession>A0A0R2LWP6</accession>
<reference evidence="1 2" key="1">
    <citation type="journal article" date="2015" name="Genome Announc.">
        <title>Expanding the biotechnology potential of lactobacilli through comparative genomics of 213 strains and associated genera.</title>
        <authorList>
            <person name="Sun Z."/>
            <person name="Harris H.M."/>
            <person name="McCann A."/>
            <person name="Guo C."/>
            <person name="Argimon S."/>
            <person name="Zhang W."/>
            <person name="Yang X."/>
            <person name="Jeffery I.B."/>
            <person name="Cooney J.C."/>
            <person name="Kagawa T.F."/>
            <person name="Liu W."/>
            <person name="Song Y."/>
            <person name="Salvetti E."/>
            <person name="Wrobel A."/>
            <person name="Rasinkangas P."/>
            <person name="Parkhill J."/>
            <person name="Rea M.C."/>
            <person name="O'Sullivan O."/>
            <person name="Ritari J."/>
            <person name="Douillard F.P."/>
            <person name="Paul Ross R."/>
            <person name="Yang R."/>
            <person name="Briner A.E."/>
            <person name="Felis G.E."/>
            <person name="de Vos W.M."/>
            <person name="Barrangou R."/>
            <person name="Klaenhammer T.R."/>
            <person name="Caufield P.W."/>
            <person name="Cui Y."/>
            <person name="Zhang H."/>
            <person name="O'Toole P.W."/>
        </authorList>
    </citation>
    <scope>NUCLEOTIDE SEQUENCE [LARGE SCALE GENOMIC DNA]</scope>
    <source>
        <strain evidence="1 2">DSM 22467</strain>
    </source>
</reference>
<organism evidence="1 2">
    <name type="scientific">Levilactobacillus paucivorans</name>
    <dbReference type="NCBI Taxonomy" id="616990"/>
    <lineage>
        <taxon>Bacteria</taxon>
        <taxon>Bacillati</taxon>
        <taxon>Bacillota</taxon>
        <taxon>Bacilli</taxon>
        <taxon>Lactobacillales</taxon>
        <taxon>Lactobacillaceae</taxon>
        <taxon>Levilactobacillus</taxon>
    </lineage>
</organism>
<dbReference type="AlphaFoldDB" id="A0A0R2LWP6"/>